<dbReference type="AlphaFoldDB" id="A0AAN5I4J1"/>
<dbReference type="SUPFAM" id="SSF53300">
    <property type="entry name" value="vWA-like"/>
    <property type="match status" value="1"/>
</dbReference>
<dbReference type="SMART" id="SM00034">
    <property type="entry name" value="CLECT"/>
    <property type="match status" value="1"/>
</dbReference>
<dbReference type="Pfam" id="PF13519">
    <property type="entry name" value="VWA_2"/>
    <property type="match status" value="1"/>
</dbReference>
<organism evidence="3 4">
    <name type="scientific">Pristionchus mayeri</name>
    <dbReference type="NCBI Taxonomy" id="1317129"/>
    <lineage>
        <taxon>Eukaryota</taxon>
        <taxon>Metazoa</taxon>
        <taxon>Ecdysozoa</taxon>
        <taxon>Nematoda</taxon>
        <taxon>Chromadorea</taxon>
        <taxon>Rhabditida</taxon>
        <taxon>Rhabditina</taxon>
        <taxon>Diplogasteromorpha</taxon>
        <taxon>Diplogasteroidea</taxon>
        <taxon>Neodiplogasteridae</taxon>
        <taxon>Pristionchus</taxon>
    </lineage>
</organism>
<dbReference type="PROSITE" id="PS50234">
    <property type="entry name" value="VWFA"/>
    <property type="match status" value="1"/>
</dbReference>
<dbReference type="PANTHER" id="PTHR31024">
    <property type="entry name" value="C-TYPE LECTIN"/>
    <property type="match status" value="1"/>
</dbReference>
<comment type="caution">
    <text evidence="3">The sequence shown here is derived from an EMBL/GenBank/DDBJ whole genome shotgun (WGS) entry which is preliminary data.</text>
</comment>
<dbReference type="Proteomes" id="UP001328107">
    <property type="component" value="Unassembled WGS sequence"/>
</dbReference>
<dbReference type="PANTHER" id="PTHR31024:SF3">
    <property type="entry name" value="C-TYPE LECTIN-RELATED"/>
    <property type="match status" value="1"/>
</dbReference>
<dbReference type="InterPro" id="IPR016186">
    <property type="entry name" value="C-type_lectin-like/link_sf"/>
</dbReference>
<dbReference type="CDD" id="cd00198">
    <property type="entry name" value="vWFA"/>
    <property type="match status" value="1"/>
</dbReference>
<feature type="domain" description="C-type lectin" evidence="1">
    <location>
        <begin position="236"/>
        <end position="352"/>
    </location>
</feature>
<dbReference type="Gene3D" id="3.40.50.410">
    <property type="entry name" value="von Willebrand factor, type A domain"/>
    <property type="match status" value="1"/>
</dbReference>
<accession>A0AAN5I4J1</accession>
<gene>
    <name evidence="3" type="ORF">PMAYCL1PPCAC_21315</name>
</gene>
<keyword evidence="4" id="KW-1185">Reference proteome</keyword>
<feature type="domain" description="VWFA" evidence="2">
    <location>
        <begin position="43"/>
        <end position="217"/>
    </location>
</feature>
<dbReference type="EMBL" id="BTRK01000005">
    <property type="protein sequence ID" value="GMR51120.1"/>
    <property type="molecule type" value="Genomic_DNA"/>
</dbReference>
<feature type="non-terminal residue" evidence="3">
    <location>
        <position position="1"/>
    </location>
</feature>
<dbReference type="InterPro" id="IPR002035">
    <property type="entry name" value="VWF_A"/>
</dbReference>
<evidence type="ECO:0000259" key="2">
    <source>
        <dbReference type="PROSITE" id="PS50234"/>
    </source>
</evidence>
<evidence type="ECO:0000313" key="4">
    <source>
        <dbReference type="Proteomes" id="UP001328107"/>
    </source>
</evidence>
<dbReference type="CDD" id="cd00037">
    <property type="entry name" value="CLECT"/>
    <property type="match status" value="1"/>
</dbReference>
<dbReference type="PROSITE" id="PS50041">
    <property type="entry name" value="C_TYPE_LECTIN_2"/>
    <property type="match status" value="1"/>
</dbReference>
<proteinExistence type="predicted"/>
<dbReference type="Gene3D" id="3.10.100.10">
    <property type="entry name" value="Mannose-Binding Protein A, subunit A"/>
    <property type="match status" value="1"/>
</dbReference>
<evidence type="ECO:0000313" key="3">
    <source>
        <dbReference type="EMBL" id="GMR51120.1"/>
    </source>
</evidence>
<evidence type="ECO:0008006" key="5">
    <source>
        <dbReference type="Google" id="ProtNLM"/>
    </source>
</evidence>
<dbReference type="InterPro" id="IPR001304">
    <property type="entry name" value="C-type_lectin-like"/>
</dbReference>
<protein>
    <recommendedName>
        <fullName evidence="5">C-type lectin</fullName>
    </recommendedName>
</protein>
<name>A0AAN5I4J1_9BILA</name>
<dbReference type="Pfam" id="PF00059">
    <property type="entry name" value="Lectin_C"/>
    <property type="match status" value="1"/>
</dbReference>
<evidence type="ECO:0000259" key="1">
    <source>
        <dbReference type="PROSITE" id="PS50041"/>
    </source>
</evidence>
<reference evidence="4" key="1">
    <citation type="submission" date="2022-10" db="EMBL/GenBank/DDBJ databases">
        <title>Genome assembly of Pristionchus species.</title>
        <authorList>
            <person name="Yoshida K."/>
            <person name="Sommer R.J."/>
        </authorList>
    </citation>
    <scope>NUCLEOTIDE SEQUENCE [LARGE SCALE GENOMIC DNA]</scope>
    <source>
        <strain evidence="4">RS5460</strain>
    </source>
</reference>
<dbReference type="SUPFAM" id="SSF56436">
    <property type="entry name" value="C-type lectin-like"/>
    <property type="match status" value="1"/>
</dbReference>
<sequence length="363" mass="40031">KVGFLLPIVGLVGAATYSAPYCDCRVDKLGIPYTWKYDNIWLDIVFILDTSQAMGKTALEDAVGLIESLNDVLVTDPKEPFYSRVGVISMADSAKVIYNLNMTSGDQVHGKAEITDTLEIEVLVAFEAALNMFNDGLKTRPDRVKARQVIYYLTDSDPKNNLNGINQFKASKGVIVVNNFLQEGEVEQPGLKALASDGYYFSNDNYGLALQAFCKANCFCQSDKDAYGGSDPAIKASGGCYHPAPVGVPYSKAKQTCVNQGGMLAAIHDMGKARFMQQLMNKARTDYVWIGFDKTDDGQWRWSDQSRDFYTNWGMYEPKRSDVAKCAFMDGTTDALKWAATNCQAGLPYICQYTPCSVGNKNC</sequence>
<dbReference type="InterPro" id="IPR016187">
    <property type="entry name" value="CTDL_fold"/>
</dbReference>
<dbReference type="InterPro" id="IPR036465">
    <property type="entry name" value="vWFA_dom_sf"/>
</dbReference>